<dbReference type="Proteomes" id="UP000220922">
    <property type="component" value="Unassembled WGS sequence"/>
</dbReference>
<gene>
    <name evidence="1" type="ORF">A9Q02_20040</name>
</gene>
<comment type="caution">
    <text evidence="1">The sequence shown here is derived from an EMBL/GenBank/DDBJ whole genome shotgun (WGS) entry which is preliminary data.</text>
</comment>
<sequence length="103" mass="11500">MLCLAIVLVPRNEPPRCEGILAGSDDATASLMLFSHLSEAVVTVLLQRWYIMQYDGVPLQRRTAWRLPKAWVPLIALDEHAASLVLMIEHREDSPQPPLATDA</sequence>
<dbReference type="EMBL" id="LYXE01000174">
    <property type="protein sequence ID" value="PDV96872.1"/>
    <property type="molecule type" value="Genomic_DNA"/>
</dbReference>
<keyword evidence="2" id="KW-1185">Reference proteome</keyword>
<dbReference type="AlphaFoldDB" id="A0A2H3KSN9"/>
<accession>A0A2H3KSN9</accession>
<name>A0A2H3KSN9_9CHLR</name>
<organism evidence="1 2">
    <name type="scientific">Candidatus Chloroploca asiatica</name>
    <dbReference type="NCBI Taxonomy" id="1506545"/>
    <lineage>
        <taxon>Bacteria</taxon>
        <taxon>Bacillati</taxon>
        <taxon>Chloroflexota</taxon>
        <taxon>Chloroflexia</taxon>
        <taxon>Chloroflexales</taxon>
        <taxon>Chloroflexineae</taxon>
        <taxon>Oscillochloridaceae</taxon>
        <taxon>Candidatus Chloroploca</taxon>
    </lineage>
</organism>
<reference evidence="1 2" key="1">
    <citation type="submission" date="2016-05" db="EMBL/GenBank/DDBJ databases">
        <authorList>
            <person name="Lavstsen T."/>
            <person name="Jespersen J.S."/>
        </authorList>
    </citation>
    <scope>NUCLEOTIDE SEQUENCE [LARGE SCALE GENOMIC DNA]</scope>
    <source>
        <strain evidence="1 2">B7-9</strain>
    </source>
</reference>
<evidence type="ECO:0000313" key="1">
    <source>
        <dbReference type="EMBL" id="PDV96872.1"/>
    </source>
</evidence>
<protein>
    <submittedName>
        <fullName evidence="1">Uncharacterized protein</fullName>
    </submittedName>
</protein>
<evidence type="ECO:0000313" key="2">
    <source>
        <dbReference type="Proteomes" id="UP000220922"/>
    </source>
</evidence>
<proteinExistence type="predicted"/>